<evidence type="ECO:0000256" key="3">
    <source>
        <dbReference type="ARBA" id="ARBA00023125"/>
    </source>
</evidence>
<dbReference type="Pfam" id="PF03466">
    <property type="entry name" value="LysR_substrate"/>
    <property type="match status" value="1"/>
</dbReference>
<dbReference type="FunFam" id="1.10.10.10:FF:000001">
    <property type="entry name" value="LysR family transcriptional regulator"/>
    <property type="match status" value="1"/>
</dbReference>
<evidence type="ECO:0000313" key="7">
    <source>
        <dbReference type="Proteomes" id="UP001296776"/>
    </source>
</evidence>
<comment type="caution">
    <text evidence="6">The sequence shown here is derived from an EMBL/GenBank/DDBJ whole genome shotgun (WGS) entry which is preliminary data.</text>
</comment>
<dbReference type="SUPFAM" id="SSF53850">
    <property type="entry name" value="Periplasmic binding protein-like II"/>
    <property type="match status" value="1"/>
</dbReference>
<reference evidence="6" key="2">
    <citation type="journal article" date="2020" name="Microorganisms">
        <title>Osmotic Adaptation and Compatible Solute Biosynthesis of Phototrophic Bacteria as Revealed from Genome Analyses.</title>
        <authorList>
            <person name="Imhoff J.F."/>
            <person name="Rahn T."/>
            <person name="Kunzel S."/>
            <person name="Keller A."/>
            <person name="Neulinger S.C."/>
        </authorList>
    </citation>
    <scope>NUCLEOTIDE SEQUENCE</scope>
    <source>
        <strain evidence="6">DSM 11080</strain>
    </source>
</reference>
<dbReference type="InterPro" id="IPR036388">
    <property type="entry name" value="WH-like_DNA-bd_sf"/>
</dbReference>
<dbReference type="Proteomes" id="UP001296776">
    <property type="component" value="Unassembled WGS sequence"/>
</dbReference>
<keyword evidence="7" id="KW-1185">Reference proteome</keyword>
<dbReference type="RefSeq" id="WP_200347718.1">
    <property type="nucleotide sequence ID" value="NZ_NRSJ01000037.1"/>
</dbReference>
<dbReference type="InterPro" id="IPR005119">
    <property type="entry name" value="LysR_subst-bd"/>
</dbReference>
<dbReference type="InterPro" id="IPR050176">
    <property type="entry name" value="LTTR"/>
</dbReference>
<keyword evidence="2" id="KW-0805">Transcription regulation</keyword>
<dbReference type="Gene3D" id="3.40.190.10">
    <property type="entry name" value="Periplasmic binding protein-like II"/>
    <property type="match status" value="2"/>
</dbReference>
<dbReference type="SUPFAM" id="SSF46785">
    <property type="entry name" value="Winged helix' DNA-binding domain"/>
    <property type="match status" value="1"/>
</dbReference>
<dbReference type="InterPro" id="IPR036390">
    <property type="entry name" value="WH_DNA-bd_sf"/>
</dbReference>
<keyword evidence="3" id="KW-0238">DNA-binding</keyword>
<evidence type="ECO:0000256" key="1">
    <source>
        <dbReference type="ARBA" id="ARBA00009437"/>
    </source>
</evidence>
<gene>
    <name evidence="6" type="ORF">CKO40_17360</name>
</gene>
<reference evidence="6" key="1">
    <citation type="submission" date="2017-08" db="EMBL/GenBank/DDBJ databases">
        <authorList>
            <person name="Imhoff J.F."/>
            <person name="Rahn T."/>
            <person name="Kuenzel S."/>
            <person name="Neulinger S.C."/>
        </authorList>
    </citation>
    <scope>NUCLEOTIDE SEQUENCE</scope>
    <source>
        <strain evidence="6">DSM 11080</strain>
    </source>
</reference>
<keyword evidence="4" id="KW-0804">Transcription</keyword>
<evidence type="ECO:0000313" key="6">
    <source>
        <dbReference type="EMBL" id="MBK1706267.1"/>
    </source>
</evidence>
<comment type="similarity">
    <text evidence="1">Belongs to the LysR transcriptional regulatory family.</text>
</comment>
<protein>
    <recommendedName>
        <fullName evidence="5">HTH lysR-type domain-containing protein</fullName>
    </recommendedName>
</protein>
<dbReference type="PANTHER" id="PTHR30579">
    <property type="entry name" value="TRANSCRIPTIONAL REGULATOR"/>
    <property type="match status" value="1"/>
</dbReference>
<dbReference type="GO" id="GO:0003677">
    <property type="term" value="F:DNA binding"/>
    <property type="evidence" value="ECO:0007669"/>
    <property type="project" value="UniProtKB-KW"/>
</dbReference>
<dbReference type="Gene3D" id="1.10.10.10">
    <property type="entry name" value="Winged helix-like DNA-binding domain superfamily/Winged helix DNA-binding domain"/>
    <property type="match status" value="1"/>
</dbReference>
<dbReference type="Pfam" id="PF00126">
    <property type="entry name" value="HTH_1"/>
    <property type="match status" value="1"/>
</dbReference>
<proteinExistence type="inferred from homology"/>
<dbReference type="PROSITE" id="PS50931">
    <property type="entry name" value="HTH_LYSR"/>
    <property type="match status" value="1"/>
</dbReference>
<name>A0AAJ0XBT2_9GAMM</name>
<dbReference type="EMBL" id="NRSJ01000037">
    <property type="protein sequence ID" value="MBK1706267.1"/>
    <property type="molecule type" value="Genomic_DNA"/>
</dbReference>
<dbReference type="GO" id="GO:0003700">
    <property type="term" value="F:DNA-binding transcription factor activity"/>
    <property type="evidence" value="ECO:0007669"/>
    <property type="project" value="InterPro"/>
</dbReference>
<evidence type="ECO:0000256" key="4">
    <source>
        <dbReference type="ARBA" id="ARBA00023163"/>
    </source>
</evidence>
<organism evidence="6 7">
    <name type="scientific">Halochromatium glycolicum</name>
    <dbReference type="NCBI Taxonomy" id="85075"/>
    <lineage>
        <taxon>Bacteria</taxon>
        <taxon>Pseudomonadati</taxon>
        <taxon>Pseudomonadota</taxon>
        <taxon>Gammaproteobacteria</taxon>
        <taxon>Chromatiales</taxon>
        <taxon>Chromatiaceae</taxon>
        <taxon>Halochromatium</taxon>
    </lineage>
</organism>
<dbReference type="InterPro" id="IPR000847">
    <property type="entry name" value="LysR_HTH_N"/>
</dbReference>
<evidence type="ECO:0000259" key="5">
    <source>
        <dbReference type="PROSITE" id="PS50931"/>
    </source>
</evidence>
<feature type="domain" description="HTH lysR-type" evidence="5">
    <location>
        <begin position="7"/>
        <end position="64"/>
    </location>
</feature>
<dbReference type="PANTHER" id="PTHR30579:SF7">
    <property type="entry name" value="HTH-TYPE TRANSCRIPTIONAL REGULATOR LRHA-RELATED"/>
    <property type="match status" value="1"/>
</dbReference>
<dbReference type="PRINTS" id="PR00039">
    <property type="entry name" value="HTHLYSR"/>
</dbReference>
<evidence type="ECO:0000256" key="2">
    <source>
        <dbReference type="ARBA" id="ARBA00023015"/>
    </source>
</evidence>
<sequence>MSLQPNLSTELLRTFVAVVELDGFNRAAARLHKTQSTISQQVHRLEQELGVALFAPDGRKRRLTAAGERFVGHARQLLRMQEAAVAAVAESEIEGELRLGVAQGLSEGPFPELLARFAQAYPRVRLHVHTGFTQDLSTAFERGDYDLILTVCRAGTGPIAGRRLGQAQLHWIGPEQGDEHRRREPGSPLPLATFSPPCTLRAVAVDALNGAGIPWRVAYTTTSLPGLMAAVKNGLGITARTERALIPGTTVIAPSEHLPRLPPVDVVLRQAGQSRIGDRLEALFVETPPQAA</sequence>
<dbReference type="AlphaFoldDB" id="A0AAJ0XBT2"/>
<accession>A0AAJ0XBT2</accession>